<dbReference type="GO" id="GO:0051287">
    <property type="term" value="F:NAD binding"/>
    <property type="evidence" value="ECO:0007669"/>
    <property type="project" value="InterPro"/>
</dbReference>
<dbReference type="PROSITE" id="PS00470">
    <property type="entry name" value="IDH_IMDH"/>
    <property type="match status" value="1"/>
</dbReference>
<accession>A0A8T7HAA0</accession>
<feature type="domain" description="Isopropylmalate dehydrogenase-like" evidence="3">
    <location>
        <begin position="3"/>
        <end position="313"/>
    </location>
</feature>
<name>A0A8T7HAA0_9EURY</name>
<dbReference type="SUPFAM" id="SSF53659">
    <property type="entry name" value="Isocitrate/Isopropylmalate dehydrogenase-like"/>
    <property type="match status" value="1"/>
</dbReference>
<dbReference type="Proteomes" id="UP000737555">
    <property type="component" value="Unassembled WGS sequence"/>
</dbReference>
<dbReference type="InterPro" id="IPR019818">
    <property type="entry name" value="IsoCit/isopropylmalate_DH_CS"/>
</dbReference>
<dbReference type="PANTHER" id="PTHR11835:SF34">
    <property type="entry name" value="ISOCITRATE DEHYDROGENASE [NAD] SUBUNIT ALPHA, MITOCHONDRIAL"/>
    <property type="match status" value="1"/>
</dbReference>
<gene>
    <name evidence="4" type="ORF">HQQ74_00695</name>
</gene>
<evidence type="ECO:0000313" key="4">
    <source>
        <dbReference type="EMBL" id="NQS77228.1"/>
    </source>
</evidence>
<dbReference type="RefSeq" id="WP_074175732.1">
    <property type="nucleotide sequence ID" value="NZ_DAIMMY010000043.1"/>
</dbReference>
<dbReference type="GO" id="GO:0006102">
    <property type="term" value="P:isocitrate metabolic process"/>
    <property type="evidence" value="ECO:0007669"/>
    <property type="project" value="TreeGrafter"/>
</dbReference>
<dbReference type="Gene3D" id="3.40.718.10">
    <property type="entry name" value="Isopropylmalate Dehydrogenase"/>
    <property type="match status" value="1"/>
</dbReference>
<evidence type="ECO:0000259" key="3">
    <source>
        <dbReference type="SMART" id="SM01329"/>
    </source>
</evidence>
<dbReference type="PANTHER" id="PTHR11835">
    <property type="entry name" value="DECARBOXYLATING DEHYDROGENASES-ISOCITRATE, ISOPROPYLMALATE, TARTRATE"/>
    <property type="match status" value="1"/>
</dbReference>
<dbReference type="GO" id="GO:0000287">
    <property type="term" value="F:magnesium ion binding"/>
    <property type="evidence" value="ECO:0007669"/>
    <property type="project" value="InterPro"/>
</dbReference>
<dbReference type="AlphaFoldDB" id="A0A8T7HAA0"/>
<dbReference type="Pfam" id="PF00180">
    <property type="entry name" value="Iso_dh"/>
    <property type="match status" value="1"/>
</dbReference>
<protein>
    <submittedName>
        <fullName evidence="4">NAD-dependent isocitrate dehydrogenase</fullName>
    </submittedName>
</protein>
<dbReference type="GO" id="GO:0004449">
    <property type="term" value="F:isocitrate dehydrogenase (NAD+) activity"/>
    <property type="evidence" value="ECO:0007669"/>
    <property type="project" value="TreeGrafter"/>
</dbReference>
<comment type="caution">
    <text evidence="4">The sequence shown here is derived from an EMBL/GenBank/DDBJ whole genome shotgun (WGS) entry which is preliminary data.</text>
</comment>
<reference evidence="4" key="1">
    <citation type="submission" date="2020-05" db="EMBL/GenBank/DDBJ databases">
        <title>The first insight into the ecology of ammonia-tolerant syntrophic propionate oxidizing bacteria.</title>
        <authorList>
            <person name="Singh A."/>
            <person name="Schnurer A."/>
            <person name="Westerholm M."/>
        </authorList>
    </citation>
    <scope>NUCLEOTIDE SEQUENCE</scope>
    <source>
        <strain evidence="4">MAG54</strain>
    </source>
</reference>
<comment type="similarity">
    <text evidence="1">Belongs to the isocitrate and isopropylmalate dehydrogenases family.</text>
</comment>
<dbReference type="GO" id="GO:0006099">
    <property type="term" value="P:tricarboxylic acid cycle"/>
    <property type="evidence" value="ECO:0007669"/>
    <property type="project" value="TreeGrafter"/>
</dbReference>
<sequence length="322" mass="34420">MVKVAVVEGDGIGHEVVPVARDILAAVRPDFEFFDVEVGYGLWERTGCACGEETMAELRSADAILFGAITTPPDPDYRSAVLQIRHDLDLYANVRPIQGGDVDIVIVRENTEGLYSGIEWTEPDRACTVRVVTRRGSERVARYACTLAKSRRHLTVGNKANVLKSDCLFVEVCMAEAARANVPCTARYIDALCLDVLMHPDRYDVIVTTNIFGDILSDAAAYLVGGLGMLPSANIGERHALFEPVHGSAPDIAGQNIANPIAAIRSAAMLLRHVGDPASAAAVEGAVRRVVDVGVRTPDLGGTAGTREFGAAVLREVGRGKA</sequence>
<proteinExistence type="inferred from homology"/>
<dbReference type="InterPro" id="IPR024084">
    <property type="entry name" value="IsoPropMal-DH-like_dom"/>
</dbReference>
<dbReference type="EMBL" id="JABMJE010000005">
    <property type="protein sequence ID" value="NQS77228.1"/>
    <property type="molecule type" value="Genomic_DNA"/>
</dbReference>
<organism evidence="4 5">
    <name type="scientific">Methanoculleus bourgensis</name>
    <dbReference type="NCBI Taxonomy" id="83986"/>
    <lineage>
        <taxon>Archaea</taxon>
        <taxon>Methanobacteriati</taxon>
        <taxon>Methanobacteriota</taxon>
        <taxon>Stenosarchaea group</taxon>
        <taxon>Methanomicrobia</taxon>
        <taxon>Methanomicrobiales</taxon>
        <taxon>Methanomicrobiaceae</taxon>
        <taxon>Methanoculleus</taxon>
    </lineage>
</organism>
<evidence type="ECO:0000256" key="1">
    <source>
        <dbReference type="ARBA" id="ARBA00007769"/>
    </source>
</evidence>
<evidence type="ECO:0000313" key="5">
    <source>
        <dbReference type="Proteomes" id="UP000737555"/>
    </source>
</evidence>
<keyword evidence="2" id="KW-0560">Oxidoreductase</keyword>
<evidence type="ECO:0000256" key="2">
    <source>
        <dbReference type="ARBA" id="ARBA00023002"/>
    </source>
</evidence>
<dbReference type="SMART" id="SM01329">
    <property type="entry name" value="Iso_dh"/>
    <property type="match status" value="1"/>
</dbReference>